<dbReference type="AlphaFoldDB" id="A0A2G8SIM4"/>
<comment type="caution">
    <text evidence="4">The sequence shown here is derived from an EMBL/GenBank/DDBJ whole genome shotgun (WGS) entry which is preliminary data.</text>
</comment>
<dbReference type="STRING" id="1077348.A0A2G8SIM4"/>
<organism evidence="4 5">
    <name type="scientific">Ganoderma sinense ZZ0214-1</name>
    <dbReference type="NCBI Taxonomy" id="1077348"/>
    <lineage>
        <taxon>Eukaryota</taxon>
        <taxon>Fungi</taxon>
        <taxon>Dikarya</taxon>
        <taxon>Basidiomycota</taxon>
        <taxon>Agaricomycotina</taxon>
        <taxon>Agaricomycetes</taxon>
        <taxon>Polyporales</taxon>
        <taxon>Polyporaceae</taxon>
        <taxon>Ganoderma</taxon>
    </lineage>
</organism>
<gene>
    <name evidence="4" type="ORF">GSI_04223</name>
</gene>
<dbReference type="InterPro" id="IPR010730">
    <property type="entry name" value="HET"/>
</dbReference>
<keyword evidence="5" id="KW-1185">Reference proteome</keyword>
<evidence type="ECO:0000259" key="3">
    <source>
        <dbReference type="Pfam" id="PF26640"/>
    </source>
</evidence>
<evidence type="ECO:0000313" key="5">
    <source>
        <dbReference type="Proteomes" id="UP000230002"/>
    </source>
</evidence>
<dbReference type="Proteomes" id="UP000230002">
    <property type="component" value="Unassembled WGS sequence"/>
</dbReference>
<accession>A0A2G8SIM4</accession>
<dbReference type="Pfam" id="PF06985">
    <property type="entry name" value="HET"/>
    <property type="match status" value="1"/>
</dbReference>
<dbReference type="InterPro" id="IPR058525">
    <property type="entry name" value="DUF8212"/>
</dbReference>
<dbReference type="OrthoDB" id="2742526at2759"/>
<name>A0A2G8SIM4_9APHY</name>
<feature type="domain" description="Heterokaryon incompatibility" evidence="2">
    <location>
        <begin position="24"/>
        <end position="121"/>
    </location>
</feature>
<protein>
    <submittedName>
        <fullName evidence="4">Uncharacterized protein</fullName>
    </submittedName>
</protein>
<evidence type="ECO:0000259" key="2">
    <source>
        <dbReference type="Pfam" id="PF06985"/>
    </source>
</evidence>
<evidence type="ECO:0000313" key="4">
    <source>
        <dbReference type="EMBL" id="PIL33600.1"/>
    </source>
</evidence>
<feature type="region of interest" description="Disordered" evidence="1">
    <location>
        <begin position="622"/>
        <end position="659"/>
    </location>
</feature>
<feature type="domain" description="DUF8212" evidence="3">
    <location>
        <begin position="233"/>
        <end position="294"/>
    </location>
</feature>
<dbReference type="PANTHER" id="PTHR10622">
    <property type="entry name" value="HET DOMAIN-CONTAINING PROTEIN"/>
    <property type="match status" value="1"/>
</dbReference>
<evidence type="ECO:0000256" key="1">
    <source>
        <dbReference type="SAM" id="MobiDB-lite"/>
    </source>
</evidence>
<dbReference type="PANTHER" id="PTHR10622:SF10">
    <property type="entry name" value="HET DOMAIN-CONTAINING PROTEIN"/>
    <property type="match status" value="1"/>
</dbReference>
<sequence>MWLLSTNRAELHHFSSPEAITGGYAILSHTWGDNEQTFQDTQSLRKCCERTGDKPRDLSSDKVRESCILAACHGFKWIWNDTCCIDKTSSSELSEAINSMFVWYSCAEVCFAYLGDVDSDCDLHAEGSAFQTARWHSRGWTLQELIAPSLVIFVSRDWKPIGNKRGLAPLLEKITGVRWQVLTGETHYSVASVAERMSWASERRTTRVEDEAYSLMGLFNIHMPTIYGEGREAFQRLQQEIMRSSVDTSLFAWDDWIDSDDATPLKLREVYEAFDTSTWSECYLLADSPKSFRKPFGRTVRYSPSARDPLQPYLDWQWQMDAEKSHPVNISRRRFGPFARIELPRFTFTNYGVECRFPIIESDGLTIAVLLCDTGREHIGLLLCPSNDPVQDPSRKKYHTAYGFWNRGSAFSESFRLISLGNDFYNLTLRLNGAAKTVTAEWRDIFILASPPPIGKDVASSRRSFLLHSIEPAPPFRLPHWLIGRLARMGLELLRLDIPSQPIAGQPLTVVAEFADRVVGEAIHISLGTCTQSSGTPAHWAKVSSGYQYLWAADSHDCCEHHIKAWPSWTKEFGDADRTVRLSFSSCKLTPGLTLVVHVELEGHVYDAMKVQKNVPFPSWESLKPEPHDVGPHVPQLSSRDARPVVTGDLLPTAATSSR</sequence>
<dbReference type="EMBL" id="AYKW01000007">
    <property type="protein sequence ID" value="PIL33600.1"/>
    <property type="molecule type" value="Genomic_DNA"/>
</dbReference>
<proteinExistence type="predicted"/>
<reference evidence="4 5" key="1">
    <citation type="journal article" date="2015" name="Sci. Rep.">
        <title>Chromosome-level genome map provides insights into diverse defense mechanisms in the medicinal fungus Ganoderma sinense.</title>
        <authorList>
            <person name="Zhu Y."/>
            <person name="Xu J."/>
            <person name="Sun C."/>
            <person name="Zhou S."/>
            <person name="Xu H."/>
            <person name="Nelson D.R."/>
            <person name="Qian J."/>
            <person name="Song J."/>
            <person name="Luo H."/>
            <person name="Xiang L."/>
            <person name="Li Y."/>
            <person name="Xu Z."/>
            <person name="Ji A."/>
            <person name="Wang L."/>
            <person name="Lu S."/>
            <person name="Hayward A."/>
            <person name="Sun W."/>
            <person name="Li X."/>
            <person name="Schwartz D.C."/>
            <person name="Wang Y."/>
            <person name="Chen S."/>
        </authorList>
    </citation>
    <scope>NUCLEOTIDE SEQUENCE [LARGE SCALE GENOMIC DNA]</scope>
    <source>
        <strain evidence="4 5">ZZ0214-1</strain>
    </source>
</reference>
<dbReference type="Pfam" id="PF26640">
    <property type="entry name" value="DUF8212"/>
    <property type="match status" value="1"/>
</dbReference>